<dbReference type="InterPro" id="IPR052354">
    <property type="entry name" value="Cell_Wall_Dynamics_Protein"/>
</dbReference>
<dbReference type="GO" id="GO:0009253">
    <property type="term" value="P:peptidoglycan catabolic process"/>
    <property type="evidence" value="ECO:0007669"/>
    <property type="project" value="InterPro"/>
</dbReference>
<evidence type="ECO:0000259" key="2">
    <source>
        <dbReference type="Pfam" id="PF08239"/>
    </source>
</evidence>
<feature type="domain" description="SH3b" evidence="2">
    <location>
        <begin position="247"/>
        <end position="297"/>
    </location>
</feature>
<evidence type="ECO:0000313" key="4">
    <source>
        <dbReference type="Proteomes" id="UP000199226"/>
    </source>
</evidence>
<dbReference type="CDD" id="cd06583">
    <property type="entry name" value="PGRP"/>
    <property type="match status" value="1"/>
</dbReference>
<dbReference type="InterPro" id="IPR002502">
    <property type="entry name" value="Amidase_domain"/>
</dbReference>
<dbReference type="Proteomes" id="UP000199226">
    <property type="component" value="Unassembled WGS sequence"/>
</dbReference>
<dbReference type="AlphaFoldDB" id="A0A1G9T6F1"/>
<reference evidence="4" key="1">
    <citation type="submission" date="2016-10" db="EMBL/GenBank/DDBJ databases">
        <authorList>
            <person name="Varghese N."/>
            <person name="Submissions S."/>
        </authorList>
    </citation>
    <scope>NUCLEOTIDE SEQUENCE [LARGE SCALE GENOMIC DNA]</scope>
    <source>
        <strain evidence="4">DSM 24536</strain>
    </source>
</reference>
<feature type="domain" description="SH3b" evidence="2">
    <location>
        <begin position="311"/>
        <end position="358"/>
    </location>
</feature>
<evidence type="ECO:0000259" key="1">
    <source>
        <dbReference type="Pfam" id="PF01510"/>
    </source>
</evidence>
<dbReference type="PANTHER" id="PTHR34408">
    <property type="entry name" value="FAMILY PROTEIN, PUTATIVE-RELATED"/>
    <property type="match status" value="1"/>
</dbReference>
<name>A0A1G9T6F1_9SPHI</name>
<dbReference type="SUPFAM" id="SSF55846">
    <property type="entry name" value="N-acetylmuramoyl-L-alanine amidase-like"/>
    <property type="match status" value="1"/>
</dbReference>
<evidence type="ECO:0000313" key="3">
    <source>
        <dbReference type="EMBL" id="SDM43261.1"/>
    </source>
</evidence>
<dbReference type="Gene3D" id="2.30.30.40">
    <property type="entry name" value="SH3 Domains"/>
    <property type="match status" value="2"/>
</dbReference>
<dbReference type="InterPro" id="IPR036505">
    <property type="entry name" value="Amidase/PGRP_sf"/>
</dbReference>
<sequence>MVWQRTIYYAWILILLQIRSKPLFLINTRKLFALTNRFGFTKFSIQEFEQWINSLQLARTVISIQQHHTFSPAYVHFKDSNHFELQQGMKNYHVNHNGWSDIGQHFTTFPDGSILSGRSLERSPACITGQNANSICLEHLGNFDSGKDAMTAEQREAIIRMTAILCRRFNLPVHTQSIIYHHWFDLSTGQRNDGVRNNKTCPGTNFFGGNKVMDCNTHFLPLVSQSFPFSIQNKPDLLKYVSVTASKLNVRSEPRQTAKKVAGLDPASIGSVLRVYQEENGWYKISNSQEHWVYGKYTMNVSRAAVKTAKLHVRNGPGRSFDRVGALAKGHEIFIVHEENNWCRIHMDEKWVSKDHLKFILKDLT</sequence>
<organism evidence="3 4">
    <name type="scientific">Daejeonella rubra</name>
    <dbReference type="NCBI Taxonomy" id="990371"/>
    <lineage>
        <taxon>Bacteria</taxon>
        <taxon>Pseudomonadati</taxon>
        <taxon>Bacteroidota</taxon>
        <taxon>Sphingobacteriia</taxon>
        <taxon>Sphingobacteriales</taxon>
        <taxon>Sphingobacteriaceae</taxon>
        <taxon>Daejeonella</taxon>
    </lineage>
</organism>
<accession>A0A1G9T6F1</accession>
<dbReference type="EMBL" id="FNHH01000012">
    <property type="protein sequence ID" value="SDM43261.1"/>
    <property type="molecule type" value="Genomic_DNA"/>
</dbReference>
<dbReference type="STRING" id="990371.SAMN05421813_11226"/>
<dbReference type="GO" id="GO:0008745">
    <property type="term" value="F:N-acetylmuramoyl-L-alanine amidase activity"/>
    <property type="evidence" value="ECO:0007669"/>
    <property type="project" value="InterPro"/>
</dbReference>
<feature type="domain" description="N-acetylmuramoyl-L-alanine amidase" evidence="1">
    <location>
        <begin position="64"/>
        <end position="203"/>
    </location>
</feature>
<dbReference type="InterPro" id="IPR003646">
    <property type="entry name" value="SH3-like_bac-type"/>
</dbReference>
<keyword evidence="4" id="KW-1185">Reference proteome</keyword>
<proteinExistence type="predicted"/>
<dbReference type="Gene3D" id="3.40.80.10">
    <property type="entry name" value="Peptidoglycan recognition protein-like"/>
    <property type="match status" value="1"/>
</dbReference>
<dbReference type="Pfam" id="PF08239">
    <property type="entry name" value="SH3_3"/>
    <property type="match status" value="2"/>
</dbReference>
<gene>
    <name evidence="3" type="ORF">SAMN05421813_11226</name>
</gene>
<protein>
    <submittedName>
        <fullName evidence="3">SH3 domain-containing protein</fullName>
    </submittedName>
</protein>
<dbReference type="PANTHER" id="PTHR34408:SF1">
    <property type="entry name" value="GLYCOSYL HYDROLASE FAMILY 19 DOMAIN-CONTAINING PROTEIN HI_1415"/>
    <property type="match status" value="1"/>
</dbReference>
<dbReference type="Pfam" id="PF01510">
    <property type="entry name" value="Amidase_2"/>
    <property type="match status" value="1"/>
</dbReference>